<gene>
    <name evidence="3" type="ORF">JFN93_21410</name>
</gene>
<feature type="compositionally biased region" description="Polar residues" evidence="1">
    <location>
        <begin position="661"/>
        <end position="671"/>
    </location>
</feature>
<name>A0A8J7M2V1_9BACT</name>
<evidence type="ECO:0008006" key="5">
    <source>
        <dbReference type="Google" id="ProtNLM"/>
    </source>
</evidence>
<dbReference type="SUPFAM" id="SSF48695">
    <property type="entry name" value="Multiheme cytochromes"/>
    <property type="match status" value="2"/>
</dbReference>
<dbReference type="RefSeq" id="WP_199386195.1">
    <property type="nucleotide sequence ID" value="NZ_JAEMHM010000022.1"/>
</dbReference>
<sequence>MFKKSLASALLVCTVPALASGAWFLTTKVNNQGGTLSYNIGGVSAFQTYTSGAKTKSFSAAGPQSVAFTPVDANHTLQSVKIVSSYVNAFGNMTTETSTSTNGTAGFTPVDGANYSISAYFNVNRISVKAANAYGTATPSSVGNVYYGYVLQKDLVFTFSPNANYSITGLTDTTGTLKLDGTDTNVVVSNTKAVNQKATVTLKAGYTFNGPINLVAAGSSIAPALSAPAPQNVAAGSAVSLTPTAANLGTPTFNWYYVSGPKNTVSYDNSTGKMVATMTPAPAVTGFTSTQIINTGMSASGNVNNVYVADAVAANGKVSMTIPATAPAGQYKFLVQTVYGGKTYSSIATVNVLASTTDSGTLCQNCHSANNIPSASAFDQAINTRYKASIHGQSTTSSCAGCHFNGVNGNTAAGHPGTVNGDTVDNALFTANVDGVIGGFAAPVAKGAVFCSSCHGALPHGTSLANGVTCVQCHTSGNGQGGTGDAHAIQGLSCQGCHAIAQTNKFTDRTLASDDGVNQGVRAVTGEFSKWSHHIVNANGAAPLDEQCAICHLEGSTHNYGHGDSFVVDGTKHMADKFIHLRNAQTDADMQWDPSNPNHTTMDNFCMSCHSAAGATSATVAKLQGIISQTTGIAANPLNPFLDTISNRYDKMLRPRVTNVDNQFDTTNNSHHGVKGARYTGRTRNAGPRQIASAGTFANNSSTKLQGIRSTIYDAGNFNNLYVPLGQTATQTPADLLGDDSTLHCGDCHTVGQFKTGSATNADGSATTAVIGAHGSNNEYMLRNSIGTDQRHVAVAYTSSSNVVTVTNAGAAYLVCFNCHSYNKYGSIFVGTGADAGNAAASELANIQPHAGEYANADRCNGSANTLSFNGYTTGAGTDGFTSRFAVAPTAADLAAGYQSMMPDKGTGNVFGIQCLNCHNSGAANSYGGIHGSANNTNWTDATGTLHTTDASVTGGAYIDGMGNTQKVERFLPGLGNAMYVPGNLGGATNGVASDTNWEQKHWQQTATTVINYKTAVVTGTASSGAGCYTLGTTTTATNVAAGLVGPSQTGPTGPATALMDNWGGCEDHSAAQGAGNHGFLKRIVRPVTY</sequence>
<proteinExistence type="predicted"/>
<feature type="signal peptide" evidence="2">
    <location>
        <begin position="1"/>
        <end position="19"/>
    </location>
</feature>
<dbReference type="Proteomes" id="UP000636888">
    <property type="component" value="Unassembled WGS sequence"/>
</dbReference>
<keyword evidence="2" id="KW-0732">Signal</keyword>
<feature type="region of interest" description="Disordered" evidence="1">
    <location>
        <begin position="661"/>
        <end position="685"/>
    </location>
</feature>
<dbReference type="AlphaFoldDB" id="A0A8J7M2V1"/>
<evidence type="ECO:0000313" key="3">
    <source>
        <dbReference type="EMBL" id="MBJ6727278.1"/>
    </source>
</evidence>
<evidence type="ECO:0000256" key="1">
    <source>
        <dbReference type="SAM" id="MobiDB-lite"/>
    </source>
</evidence>
<keyword evidence="4" id="KW-1185">Reference proteome</keyword>
<reference evidence="3" key="1">
    <citation type="submission" date="2020-12" db="EMBL/GenBank/DDBJ databases">
        <title>Geomonas sp. Red875, isolated from river sediment.</title>
        <authorList>
            <person name="Xu Z."/>
            <person name="Zhang Z."/>
            <person name="Masuda Y."/>
            <person name="Itoh H."/>
            <person name="Senoo K."/>
        </authorList>
    </citation>
    <scope>NUCLEOTIDE SEQUENCE</scope>
    <source>
        <strain evidence="3">Red875</strain>
    </source>
</reference>
<dbReference type="EMBL" id="JAEMHM010000022">
    <property type="protein sequence ID" value="MBJ6727278.1"/>
    <property type="molecule type" value="Genomic_DNA"/>
</dbReference>
<protein>
    <recommendedName>
        <fullName evidence="5">Cytochrome C</fullName>
    </recommendedName>
</protein>
<dbReference type="Gene3D" id="1.10.1130.10">
    <property type="entry name" value="Flavocytochrome C3, Chain A"/>
    <property type="match status" value="1"/>
</dbReference>
<feature type="chain" id="PRO_5035253009" description="Cytochrome C" evidence="2">
    <location>
        <begin position="20"/>
        <end position="1090"/>
    </location>
</feature>
<evidence type="ECO:0000313" key="4">
    <source>
        <dbReference type="Proteomes" id="UP000636888"/>
    </source>
</evidence>
<dbReference type="InterPro" id="IPR036280">
    <property type="entry name" value="Multihaem_cyt_sf"/>
</dbReference>
<accession>A0A8J7M2V1</accession>
<comment type="caution">
    <text evidence="3">The sequence shown here is derived from an EMBL/GenBank/DDBJ whole genome shotgun (WGS) entry which is preliminary data.</text>
</comment>
<organism evidence="3 4">
    <name type="scientific">Geomesophilobacter sediminis</name>
    <dbReference type="NCBI Taxonomy" id="2798584"/>
    <lineage>
        <taxon>Bacteria</taxon>
        <taxon>Pseudomonadati</taxon>
        <taxon>Thermodesulfobacteriota</taxon>
        <taxon>Desulfuromonadia</taxon>
        <taxon>Geobacterales</taxon>
        <taxon>Geobacteraceae</taxon>
        <taxon>Geomesophilobacter</taxon>
    </lineage>
</organism>
<evidence type="ECO:0000256" key="2">
    <source>
        <dbReference type="SAM" id="SignalP"/>
    </source>
</evidence>